<accession>A0ABD3B4K5</accession>
<keyword evidence="7" id="KW-1185">Reference proteome</keyword>
<evidence type="ECO:0000256" key="3">
    <source>
        <dbReference type="ARBA" id="ARBA00023157"/>
    </source>
</evidence>
<protein>
    <recommendedName>
        <fullName evidence="5">Peptidase A1 domain-containing protein</fullName>
    </recommendedName>
</protein>
<dbReference type="Pfam" id="PF14543">
    <property type="entry name" value="TAXi_N"/>
    <property type="match status" value="1"/>
</dbReference>
<dbReference type="InterPro" id="IPR032799">
    <property type="entry name" value="TAXi_C"/>
</dbReference>
<dbReference type="Gene3D" id="2.40.70.10">
    <property type="entry name" value="Acid Proteases"/>
    <property type="match status" value="2"/>
</dbReference>
<dbReference type="PANTHER" id="PTHR47965">
    <property type="entry name" value="ASPARTYL PROTEASE-RELATED"/>
    <property type="match status" value="1"/>
</dbReference>
<feature type="chain" id="PRO_5044785009" description="Peptidase A1 domain-containing protein" evidence="4">
    <location>
        <begin position="21"/>
        <end position="427"/>
    </location>
</feature>
<dbReference type="Pfam" id="PF14541">
    <property type="entry name" value="TAXi_C"/>
    <property type="match status" value="1"/>
</dbReference>
<keyword evidence="3" id="KW-1015">Disulfide bond</keyword>
<evidence type="ECO:0000256" key="1">
    <source>
        <dbReference type="ARBA" id="ARBA00007447"/>
    </source>
</evidence>
<dbReference type="InterPro" id="IPR033868">
    <property type="entry name" value="Xylanase_inhibitor_I-like"/>
</dbReference>
<feature type="domain" description="Peptidase A1" evidence="5">
    <location>
        <begin position="48"/>
        <end position="408"/>
    </location>
</feature>
<dbReference type="PANTHER" id="PTHR47965:SF28">
    <property type="entry name" value="BASIC 7S GLOBULIN"/>
    <property type="match status" value="1"/>
</dbReference>
<dbReference type="InterPro" id="IPR001461">
    <property type="entry name" value="Aspartic_peptidase_A1"/>
</dbReference>
<reference evidence="6 7" key="1">
    <citation type="submission" date="2024-11" db="EMBL/GenBank/DDBJ databases">
        <title>A near-complete genome assembly of Cinchona calisaya.</title>
        <authorList>
            <person name="Lian D.C."/>
            <person name="Zhao X.W."/>
            <person name="Wei L."/>
        </authorList>
    </citation>
    <scope>NUCLEOTIDE SEQUENCE [LARGE SCALE GENOMIC DNA]</scope>
    <source>
        <tissue evidence="6">Nenye</tissue>
    </source>
</reference>
<comment type="similarity">
    <text evidence="1">Belongs to the peptidase A1 family.</text>
</comment>
<evidence type="ECO:0000313" key="6">
    <source>
        <dbReference type="EMBL" id="KAL3538062.1"/>
    </source>
</evidence>
<sequence length="427" mass="47020">MASNFHFLLTLIAFFSLIFASETGIARTVFKPNAFFLPVLKDNSTSLHVVNIQKRTPLKSIPFLVDLNGKFLSVNCEQGYLSSTYNAPICHSTQCSQVGNHFCHKCSSKAKPGCHNNTCAVMTTNPLTHKSVVGEIAQDTLAIQTIQGSNPGPLAAVRRFLFVCAQSSFLQGPLPQNVQGIVGFGHNPISLPIQLASHFGFPHKFALCLSSKNSQNGVIFLGNTSYRIQQRDFSQGLHYTPLTIGPQGEYYIPVKSIRINQKLVQFNTSLLSRTRSFGGTMISTTTPYTSLEHSIFQNFTEFFANEFTAIGASQVNAISPFGVCFNKLPPPVPKVGIAAPVINFVMQNRYVTWSIYGSNSIVEARPGIWCLAFVDGGFKPRAPIVLGAYQLEDNIFEFDLARSRLGFRVSLRADWATCDRFNFTSSA</sequence>
<dbReference type="AlphaFoldDB" id="A0ABD3B4K5"/>
<name>A0ABD3B4K5_9GENT</name>
<gene>
    <name evidence="6" type="ORF">ACH5RR_001428</name>
</gene>
<dbReference type="Proteomes" id="UP001630127">
    <property type="component" value="Unassembled WGS sequence"/>
</dbReference>
<dbReference type="PROSITE" id="PS51767">
    <property type="entry name" value="PEPTIDASE_A1"/>
    <property type="match status" value="1"/>
</dbReference>
<comment type="caution">
    <text evidence="6">The sequence shown here is derived from an EMBL/GenBank/DDBJ whole genome shotgun (WGS) entry which is preliminary data.</text>
</comment>
<dbReference type="InterPro" id="IPR021109">
    <property type="entry name" value="Peptidase_aspartic_dom_sf"/>
</dbReference>
<dbReference type="FunFam" id="2.40.70.10:FF:000045">
    <property type="entry name" value="Basic 7S globulin"/>
    <property type="match status" value="1"/>
</dbReference>
<keyword evidence="2 4" id="KW-0732">Signal</keyword>
<dbReference type="InterPro" id="IPR032861">
    <property type="entry name" value="TAXi_N"/>
</dbReference>
<evidence type="ECO:0000256" key="2">
    <source>
        <dbReference type="ARBA" id="ARBA00022729"/>
    </source>
</evidence>
<dbReference type="CDD" id="cd05489">
    <property type="entry name" value="xylanase_inhibitor_I_like"/>
    <property type="match status" value="1"/>
</dbReference>
<evidence type="ECO:0000256" key="4">
    <source>
        <dbReference type="SAM" id="SignalP"/>
    </source>
</evidence>
<evidence type="ECO:0000313" key="7">
    <source>
        <dbReference type="Proteomes" id="UP001630127"/>
    </source>
</evidence>
<organism evidence="6 7">
    <name type="scientific">Cinchona calisaya</name>
    <dbReference type="NCBI Taxonomy" id="153742"/>
    <lineage>
        <taxon>Eukaryota</taxon>
        <taxon>Viridiplantae</taxon>
        <taxon>Streptophyta</taxon>
        <taxon>Embryophyta</taxon>
        <taxon>Tracheophyta</taxon>
        <taxon>Spermatophyta</taxon>
        <taxon>Magnoliopsida</taxon>
        <taxon>eudicotyledons</taxon>
        <taxon>Gunneridae</taxon>
        <taxon>Pentapetalae</taxon>
        <taxon>asterids</taxon>
        <taxon>lamiids</taxon>
        <taxon>Gentianales</taxon>
        <taxon>Rubiaceae</taxon>
        <taxon>Cinchonoideae</taxon>
        <taxon>Cinchoneae</taxon>
        <taxon>Cinchona</taxon>
    </lineage>
</organism>
<dbReference type="InterPro" id="IPR033121">
    <property type="entry name" value="PEPTIDASE_A1"/>
</dbReference>
<dbReference type="SUPFAM" id="SSF50630">
    <property type="entry name" value="Acid proteases"/>
    <property type="match status" value="1"/>
</dbReference>
<feature type="signal peptide" evidence="4">
    <location>
        <begin position="1"/>
        <end position="20"/>
    </location>
</feature>
<dbReference type="EMBL" id="JBJUIK010000001">
    <property type="protein sequence ID" value="KAL3538062.1"/>
    <property type="molecule type" value="Genomic_DNA"/>
</dbReference>
<evidence type="ECO:0000259" key="5">
    <source>
        <dbReference type="PROSITE" id="PS51767"/>
    </source>
</evidence>
<proteinExistence type="inferred from homology"/>